<evidence type="ECO:0000259" key="2">
    <source>
        <dbReference type="Pfam" id="PF13837"/>
    </source>
</evidence>
<dbReference type="Gene3D" id="1.10.10.60">
    <property type="entry name" value="Homeodomain-like"/>
    <property type="match status" value="1"/>
</dbReference>
<accession>A0A2T7PEF6</accession>
<dbReference type="Pfam" id="PF13837">
    <property type="entry name" value="Myb_DNA-bind_4"/>
    <property type="match status" value="1"/>
</dbReference>
<reference evidence="3 4" key="1">
    <citation type="submission" date="2018-04" db="EMBL/GenBank/DDBJ databases">
        <title>The genome of golden apple snail Pomacea canaliculata provides insight into stress tolerance and invasive adaptation.</title>
        <authorList>
            <person name="Liu C."/>
            <person name="Liu B."/>
            <person name="Ren Y."/>
            <person name="Zhang Y."/>
            <person name="Wang H."/>
            <person name="Li S."/>
            <person name="Jiang F."/>
            <person name="Yin L."/>
            <person name="Zhang G."/>
            <person name="Qian W."/>
            <person name="Fan W."/>
        </authorList>
    </citation>
    <scope>NUCLEOTIDE SEQUENCE [LARGE SCALE GENOMIC DNA]</scope>
    <source>
        <strain evidence="3">SZHN2017</strain>
        <tissue evidence="3">Muscle</tissue>
    </source>
</reference>
<evidence type="ECO:0000313" key="3">
    <source>
        <dbReference type="EMBL" id="PVD31794.1"/>
    </source>
</evidence>
<proteinExistence type="predicted"/>
<name>A0A2T7PEF6_POMCA</name>
<feature type="region of interest" description="Disordered" evidence="1">
    <location>
        <begin position="84"/>
        <end position="142"/>
    </location>
</feature>
<dbReference type="AlphaFoldDB" id="A0A2T7PEF6"/>
<evidence type="ECO:0000313" key="4">
    <source>
        <dbReference type="Proteomes" id="UP000245119"/>
    </source>
</evidence>
<comment type="caution">
    <text evidence="3">The sequence shown here is derived from an EMBL/GenBank/DDBJ whole genome shotgun (WGS) entry which is preliminary data.</text>
</comment>
<gene>
    <name evidence="3" type="ORF">C0Q70_07212</name>
</gene>
<dbReference type="InterPro" id="IPR044822">
    <property type="entry name" value="Myb_DNA-bind_4"/>
</dbReference>
<sequence length="176" mass="19848">MDVWQLIAKEINKEGWGFSAQACFKKWDNLKNRYKIITERHKATGIGGTRWAYLGVMTDILQEDTSMTAPVINSSLNGIKVYARSKAGESDEENGSAVPTAGWSFQETASPDQPRTSPCVLSGYAETPPRKGKKRKREEPPTWLKEFLEKTSQAIDRLTDVVAERNMLLKQLIEKL</sequence>
<feature type="domain" description="Myb/SANT-like DNA-binding" evidence="2">
    <location>
        <begin position="3"/>
        <end position="57"/>
    </location>
</feature>
<protein>
    <recommendedName>
        <fullName evidence="2">Myb/SANT-like DNA-binding domain-containing protein</fullName>
    </recommendedName>
</protein>
<feature type="compositionally biased region" description="Polar residues" evidence="1">
    <location>
        <begin position="103"/>
        <end position="116"/>
    </location>
</feature>
<organism evidence="3 4">
    <name type="scientific">Pomacea canaliculata</name>
    <name type="common">Golden apple snail</name>
    <dbReference type="NCBI Taxonomy" id="400727"/>
    <lineage>
        <taxon>Eukaryota</taxon>
        <taxon>Metazoa</taxon>
        <taxon>Spiralia</taxon>
        <taxon>Lophotrochozoa</taxon>
        <taxon>Mollusca</taxon>
        <taxon>Gastropoda</taxon>
        <taxon>Caenogastropoda</taxon>
        <taxon>Architaenioglossa</taxon>
        <taxon>Ampullarioidea</taxon>
        <taxon>Ampullariidae</taxon>
        <taxon>Pomacea</taxon>
    </lineage>
</organism>
<dbReference type="Proteomes" id="UP000245119">
    <property type="component" value="Linkage Group LG4"/>
</dbReference>
<dbReference type="OrthoDB" id="6159879at2759"/>
<keyword evidence="4" id="KW-1185">Reference proteome</keyword>
<evidence type="ECO:0000256" key="1">
    <source>
        <dbReference type="SAM" id="MobiDB-lite"/>
    </source>
</evidence>
<dbReference type="EMBL" id="PZQS01000004">
    <property type="protein sequence ID" value="PVD31794.1"/>
    <property type="molecule type" value="Genomic_DNA"/>
</dbReference>